<gene>
    <name evidence="1" type="ORF">FHD67_02800</name>
</gene>
<evidence type="ECO:0000313" key="1">
    <source>
        <dbReference type="EMBL" id="TNH40962.1"/>
    </source>
</evidence>
<proteinExistence type="predicted"/>
<accession>A0A5C4RAN1</accession>
<evidence type="ECO:0000313" key="2">
    <source>
        <dbReference type="Proteomes" id="UP000304880"/>
    </source>
</evidence>
<dbReference type="EMBL" id="VDDC01000005">
    <property type="protein sequence ID" value="TNH40962.1"/>
    <property type="molecule type" value="Genomic_DNA"/>
</dbReference>
<dbReference type="AlphaFoldDB" id="A0A5C4RAN1"/>
<sequence>MQGDILARTHEINDILKQVHPHFHDHPKNLFFMVLTQSCDLVVRSAGGKCKAPYISIAPVRSLDLVIERHISQANAAAVTADLPVLSDKVKSKASEFLSRLINNNEPGYFFLEGQGTALGSDCAAFLNLSIALKSDLHFAACKRAKVLQLRAEFQAKLGWLVGQLYSRIGTQDWEQASLQRKISGLLREAAIWVPDSTISHLEKEFAKRAGEGVDTPMTPHEISKAVAKAPKRKDAVLEQATKIIAAVLGAERHAEVEKLRKRLEADSSLTSLLR</sequence>
<dbReference type="RefSeq" id="WP_139597747.1">
    <property type="nucleotide sequence ID" value="NZ_VDDC01000005.1"/>
</dbReference>
<dbReference type="Proteomes" id="UP000304880">
    <property type="component" value="Unassembled WGS sequence"/>
</dbReference>
<organism evidence="1 2">
    <name type="scientific">Paracoccus haeundaensis</name>
    <dbReference type="NCBI Taxonomy" id="225362"/>
    <lineage>
        <taxon>Bacteria</taxon>
        <taxon>Pseudomonadati</taxon>
        <taxon>Pseudomonadota</taxon>
        <taxon>Alphaproteobacteria</taxon>
        <taxon>Rhodobacterales</taxon>
        <taxon>Paracoccaceae</taxon>
        <taxon>Paracoccus</taxon>
    </lineage>
</organism>
<reference evidence="1 2" key="1">
    <citation type="submission" date="2019-06" db="EMBL/GenBank/DDBJ databases">
        <authorList>
            <person name="Li J."/>
        </authorList>
    </citation>
    <scope>NUCLEOTIDE SEQUENCE [LARGE SCALE GENOMIC DNA]</scope>
    <source>
        <strain evidence="1 2">CGMCC 1.8012</strain>
    </source>
</reference>
<keyword evidence="2" id="KW-1185">Reference proteome</keyword>
<name>A0A5C4RAN1_9RHOB</name>
<comment type="caution">
    <text evidence="1">The sequence shown here is derived from an EMBL/GenBank/DDBJ whole genome shotgun (WGS) entry which is preliminary data.</text>
</comment>
<protein>
    <submittedName>
        <fullName evidence="1">Uncharacterized protein</fullName>
    </submittedName>
</protein>